<dbReference type="PROSITE" id="PS51257">
    <property type="entry name" value="PROKAR_LIPOPROTEIN"/>
    <property type="match status" value="1"/>
</dbReference>
<reference evidence="6 7" key="2">
    <citation type="submission" date="2015-02" db="EMBL/GenBank/DDBJ databases">
        <title>The complete genome of Sphingomonas hengshuiensis sp. WHSC-8 isolated from soil of Hengshui Lake.</title>
        <authorList>
            <person name="Wei S."/>
            <person name="Guo J."/>
            <person name="Su C."/>
            <person name="Wu R."/>
            <person name="Zhang Z."/>
            <person name="Liang K."/>
            <person name="Li H."/>
            <person name="Wang T."/>
            <person name="Liu H."/>
            <person name="Zhang C."/>
            <person name="Li Z."/>
            <person name="Wang Q."/>
            <person name="Meng J."/>
        </authorList>
    </citation>
    <scope>NUCLEOTIDE SEQUENCE [LARGE SCALE GENOMIC DNA]</scope>
    <source>
        <strain evidence="6 7">WHSC-8</strain>
    </source>
</reference>
<protein>
    <recommendedName>
        <fullName evidence="8">Prenyltransferase</fullName>
    </recommendedName>
</protein>
<feature type="transmembrane region" description="Helical" evidence="5">
    <location>
        <begin position="248"/>
        <end position="269"/>
    </location>
</feature>
<feature type="transmembrane region" description="Helical" evidence="5">
    <location>
        <begin position="44"/>
        <end position="65"/>
    </location>
</feature>
<name>A0A7U4LE72_9SPHN</name>
<feature type="transmembrane region" description="Helical" evidence="5">
    <location>
        <begin position="222"/>
        <end position="242"/>
    </location>
</feature>
<feature type="transmembrane region" description="Helical" evidence="5">
    <location>
        <begin position="142"/>
        <end position="168"/>
    </location>
</feature>
<evidence type="ECO:0000256" key="3">
    <source>
        <dbReference type="ARBA" id="ARBA00022989"/>
    </source>
</evidence>
<dbReference type="KEGG" id="sphi:TS85_03980"/>
<evidence type="ECO:0000313" key="7">
    <source>
        <dbReference type="Proteomes" id="UP000032300"/>
    </source>
</evidence>
<gene>
    <name evidence="6" type="ORF">TS85_03980</name>
</gene>
<feature type="transmembrane region" description="Helical" evidence="5">
    <location>
        <begin position="86"/>
        <end position="107"/>
    </location>
</feature>
<accession>A0A7U4LE72</accession>
<sequence>MPHRLWIYLREMFPLEKHLPLLLVSFLGLYGCLQAQAGAATLAFGPAAVVGFLSYFGMSLTMRVYDEFKDRELDRVLFPHRPFPRGAVRAGDLVALCVGTVALGLVLNLREGWLLWPYLAMHAYALLTFKWFFLERLHRNSLLLALVTHQPLGLFVNAYVIAVAWHALNGGPPQALDSQWVLPLFAFFFPVGAWETSRKIRAPEQETAYITYSSLLGPRRAALFPLVFMALTAGLLMRLVVILGFASWTFWAIGLAALGHVAVCVRFILRPDAANNRIRAATEAVAGSIFALFLLQLFTQRAVILFGWSL</sequence>
<evidence type="ECO:0000256" key="2">
    <source>
        <dbReference type="ARBA" id="ARBA00022692"/>
    </source>
</evidence>
<dbReference type="GO" id="GO:0016765">
    <property type="term" value="F:transferase activity, transferring alkyl or aryl (other than methyl) groups"/>
    <property type="evidence" value="ECO:0007669"/>
    <property type="project" value="InterPro"/>
</dbReference>
<evidence type="ECO:0000256" key="1">
    <source>
        <dbReference type="ARBA" id="ARBA00004141"/>
    </source>
</evidence>
<dbReference type="InterPro" id="IPR000537">
    <property type="entry name" value="UbiA_prenyltransferase"/>
</dbReference>
<dbReference type="GO" id="GO:0016020">
    <property type="term" value="C:membrane"/>
    <property type="evidence" value="ECO:0007669"/>
    <property type="project" value="UniProtKB-SubCell"/>
</dbReference>
<proteinExistence type="predicted"/>
<keyword evidence="3 5" id="KW-1133">Transmembrane helix</keyword>
<dbReference type="Pfam" id="PF01040">
    <property type="entry name" value="UbiA"/>
    <property type="match status" value="1"/>
</dbReference>
<evidence type="ECO:0008006" key="8">
    <source>
        <dbReference type="Google" id="ProtNLM"/>
    </source>
</evidence>
<reference evidence="6 7" key="1">
    <citation type="journal article" date="2015" name="Int. J. Syst. Evol. Microbiol.">
        <title>Sphingomonas hengshuiensis sp. nov., isolated from lake wetland.</title>
        <authorList>
            <person name="Wei S."/>
            <person name="Wang T."/>
            <person name="Liu H."/>
            <person name="Zhang C."/>
            <person name="Guo J."/>
            <person name="Wang Q."/>
            <person name="Liang K."/>
            <person name="Zhang Z."/>
        </authorList>
    </citation>
    <scope>NUCLEOTIDE SEQUENCE [LARGE SCALE GENOMIC DNA]</scope>
    <source>
        <strain evidence="6 7">WHSC-8</strain>
    </source>
</reference>
<keyword evidence="4 5" id="KW-0472">Membrane</keyword>
<evidence type="ECO:0000256" key="5">
    <source>
        <dbReference type="SAM" id="Phobius"/>
    </source>
</evidence>
<organism evidence="6 7">
    <name type="scientific">Sphingomonas hengshuiensis</name>
    <dbReference type="NCBI Taxonomy" id="1609977"/>
    <lineage>
        <taxon>Bacteria</taxon>
        <taxon>Pseudomonadati</taxon>
        <taxon>Pseudomonadota</taxon>
        <taxon>Alphaproteobacteria</taxon>
        <taxon>Sphingomonadales</taxon>
        <taxon>Sphingomonadaceae</taxon>
        <taxon>Sphingomonas</taxon>
    </lineage>
</organism>
<dbReference type="EMBL" id="CP010836">
    <property type="protein sequence ID" value="AJP71157.1"/>
    <property type="molecule type" value="Genomic_DNA"/>
</dbReference>
<feature type="transmembrane region" description="Helical" evidence="5">
    <location>
        <begin position="113"/>
        <end position="133"/>
    </location>
</feature>
<evidence type="ECO:0000313" key="6">
    <source>
        <dbReference type="EMBL" id="AJP71157.1"/>
    </source>
</evidence>
<feature type="transmembrane region" description="Helical" evidence="5">
    <location>
        <begin position="289"/>
        <end position="308"/>
    </location>
</feature>
<dbReference type="Proteomes" id="UP000032300">
    <property type="component" value="Chromosome"/>
</dbReference>
<keyword evidence="2 5" id="KW-0812">Transmembrane</keyword>
<keyword evidence="7" id="KW-1185">Reference proteome</keyword>
<evidence type="ECO:0000256" key="4">
    <source>
        <dbReference type="ARBA" id="ARBA00023136"/>
    </source>
</evidence>
<feature type="transmembrane region" description="Helical" evidence="5">
    <location>
        <begin position="180"/>
        <end position="197"/>
    </location>
</feature>
<comment type="subcellular location">
    <subcellularLocation>
        <location evidence="1">Membrane</location>
        <topology evidence="1">Multi-pass membrane protein</topology>
    </subcellularLocation>
</comment>
<dbReference type="AlphaFoldDB" id="A0A7U4LE72"/>